<keyword evidence="2 5" id="KW-0802">TPR repeat</keyword>
<name>A0AAV2THE1_CALDB</name>
<feature type="domain" description="RNA-polymerase II-associated protein 3-like C-terminal" evidence="7">
    <location>
        <begin position="352"/>
        <end position="445"/>
    </location>
</feature>
<evidence type="ECO:0000256" key="6">
    <source>
        <dbReference type="SAM" id="MobiDB-lite"/>
    </source>
</evidence>
<protein>
    <recommendedName>
        <fullName evidence="4">RNA polymerase II-associated protein 3</fullName>
    </recommendedName>
</protein>
<evidence type="ECO:0000256" key="3">
    <source>
        <dbReference type="ARBA" id="ARBA00038275"/>
    </source>
</evidence>
<dbReference type="AlphaFoldDB" id="A0AAV2THE1"/>
<dbReference type="PROSITE" id="PS50005">
    <property type="entry name" value="TPR"/>
    <property type="match status" value="1"/>
</dbReference>
<dbReference type="Proteomes" id="UP001497525">
    <property type="component" value="Unassembled WGS sequence"/>
</dbReference>
<dbReference type="Gene3D" id="1.25.40.10">
    <property type="entry name" value="Tetratricopeptide repeat domain"/>
    <property type="match status" value="1"/>
</dbReference>
<evidence type="ECO:0000256" key="2">
    <source>
        <dbReference type="ARBA" id="ARBA00022803"/>
    </source>
</evidence>
<dbReference type="PANTHER" id="PTHR46423:SF1">
    <property type="entry name" value="RNA POLYMERASE II-ASSOCIATED PROTEIN 3"/>
    <property type="match status" value="1"/>
</dbReference>
<feature type="region of interest" description="Disordered" evidence="6">
    <location>
        <begin position="99"/>
        <end position="124"/>
    </location>
</feature>
<feature type="region of interest" description="Disordered" evidence="6">
    <location>
        <begin position="38"/>
        <end position="79"/>
    </location>
</feature>
<organism evidence="8 9">
    <name type="scientific">Calicophoron daubneyi</name>
    <name type="common">Rumen fluke</name>
    <name type="synonym">Paramphistomum daubneyi</name>
    <dbReference type="NCBI Taxonomy" id="300641"/>
    <lineage>
        <taxon>Eukaryota</taxon>
        <taxon>Metazoa</taxon>
        <taxon>Spiralia</taxon>
        <taxon>Lophotrochozoa</taxon>
        <taxon>Platyhelminthes</taxon>
        <taxon>Trematoda</taxon>
        <taxon>Digenea</taxon>
        <taxon>Plagiorchiida</taxon>
        <taxon>Pronocephalata</taxon>
        <taxon>Paramphistomoidea</taxon>
        <taxon>Paramphistomidae</taxon>
        <taxon>Calicophoron</taxon>
    </lineage>
</organism>
<dbReference type="InterPro" id="IPR025986">
    <property type="entry name" value="RPAP3-like_C"/>
</dbReference>
<proteinExistence type="inferred from homology"/>
<dbReference type="InterPro" id="IPR011990">
    <property type="entry name" value="TPR-like_helical_dom_sf"/>
</dbReference>
<dbReference type="PANTHER" id="PTHR46423">
    <property type="entry name" value="RNA POLYMERASE II-ASSOCIATED PROTEIN 3"/>
    <property type="match status" value="1"/>
</dbReference>
<evidence type="ECO:0000313" key="8">
    <source>
        <dbReference type="EMBL" id="CAL5135589.1"/>
    </source>
</evidence>
<dbReference type="SUPFAM" id="SSF48452">
    <property type="entry name" value="TPR-like"/>
    <property type="match status" value="1"/>
</dbReference>
<dbReference type="GO" id="GO:0101031">
    <property type="term" value="C:protein folding chaperone complex"/>
    <property type="evidence" value="ECO:0007669"/>
    <property type="project" value="TreeGrafter"/>
</dbReference>
<feature type="compositionally biased region" description="Basic and acidic residues" evidence="6">
    <location>
        <begin position="38"/>
        <end position="47"/>
    </location>
</feature>
<feature type="repeat" description="TPR" evidence="5">
    <location>
        <begin position="127"/>
        <end position="160"/>
    </location>
</feature>
<feature type="compositionally biased region" description="Polar residues" evidence="6">
    <location>
        <begin position="281"/>
        <end position="296"/>
    </location>
</feature>
<dbReference type="EMBL" id="CAXLJL010000267">
    <property type="protein sequence ID" value="CAL5135589.1"/>
    <property type="molecule type" value="Genomic_DNA"/>
</dbReference>
<gene>
    <name evidence="8" type="ORF">CDAUBV1_LOCUS9721</name>
</gene>
<sequence length="474" mass="53379">MDPEKFIQLQKQMRENNEEVADFLKDFGSWKKSVENKEAKLQGKSEASDDLPAIRNSLLQKKKKKHKLNDPGAPKVSERIRGSDYRAWDQFDIDKALKDVDEKSDVEEEASSETDEELENQRRLALSKESRELGNVRFKEGKFMESVEQYTTSIRLTPEDPVPYTNRAFAYLRLERYSSAEADCSAALALNPNCPKALFRRALARKNLAKSSEAIADLEILLQSNPSNKAALKEYLALTGHSFVDKSKIKSAETQDSSMNRVSIRGSRRMRRIPIVEVGSSGDQRLQASGPSSTVPLINGPVSSAGDIVDTSVTPTTRIQTDESAIAAGEDSRITTKDNVPTYQYNPHPVSPANWFQLERWLRELNKGGGTVLSAAAVNYLWSLQPEQYVEVIGNNLDTNFLAQMLHAFQLTDVEDLSDLANRLNELSKLPRFDVAWMMIDDSERVIFKDLFARLTGDTNLPPDVINRIREQFS</sequence>
<feature type="region of interest" description="Disordered" evidence="6">
    <location>
        <begin position="281"/>
        <end position="301"/>
    </location>
</feature>
<feature type="compositionally biased region" description="Acidic residues" evidence="6">
    <location>
        <begin position="104"/>
        <end position="118"/>
    </location>
</feature>
<evidence type="ECO:0000256" key="5">
    <source>
        <dbReference type="PROSITE-ProRule" id="PRU00339"/>
    </source>
</evidence>
<comment type="caution">
    <text evidence="8">The sequence shown here is derived from an EMBL/GenBank/DDBJ whole genome shotgun (WGS) entry which is preliminary data.</text>
</comment>
<dbReference type="InterPro" id="IPR019734">
    <property type="entry name" value="TPR_rpt"/>
</dbReference>
<dbReference type="Pfam" id="PF13877">
    <property type="entry name" value="RPAP3_C"/>
    <property type="match status" value="1"/>
</dbReference>
<evidence type="ECO:0000256" key="4">
    <source>
        <dbReference type="ARBA" id="ARBA00040133"/>
    </source>
</evidence>
<accession>A0AAV2THE1</accession>
<dbReference type="InterPro" id="IPR051966">
    <property type="entry name" value="RPAP3"/>
</dbReference>
<keyword evidence="1" id="KW-0677">Repeat</keyword>
<dbReference type="SMART" id="SM00028">
    <property type="entry name" value="TPR"/>
    <property type="match status" value="3"/>
</dbReference>
<evidence type="ECO:0000313" key="9">
    <source>
        <dbReference type="Proteomes" id="UP001497525"/>
    </source>
</evidence>
<dbReference type="Pfam" id="PF13414">
    <property type="entry name" value="TPR_11"/>
    <property type="match status" value="1"/>
</dbReference>
<comment type="similarity">
    <text evidence="3">Belongs to the RPAP3 family.</text>
</comment>
<evidence type="ECO:0000259" key="7">
    <source>
        <dbReference type="Pfam" id="PF13877"/>
    </source>
</evidence>
<reference evidence="8" key="1">
    <citation type="submission" date="2024-06" db="EMBL/GenBank/DDBJ databases">
        <authorList>
            <person name="Liu X."/>
            <person name="Lenzi L."/>
            <person name="Haldenby T S."/>
            <person name="Uol C."/>
        </authorList>
    </citation>
    <scope>NUCLEOTIDE SEQUENCE</scope>
</reference>
<evidence type="ECO:0000256" key="1">
    <source>
        <dbReference type="ARBA" id="ARBA00022737"/>
    </source>
</evidence>